<keyword evidence="3 10" id="KW-0812">Transmembrane</keyword>
<dbReference type="PRINTS" id="PR01806">
    <property type="entry name" value="VIRFACTRMVIN"/>
</dbReference>
<feature type="transmembrane region" description="Helical" evidence="10">
    <location>
        <begin position="71"/>
        <end position="94"/>
    </location>
</feature>
<feature type="non-terminal residue" evidence="11">
    <location>
        <position position="1"/>
    </location>
</feature>
<dbReference type="Proteomes" id="UP000885690">
    <property type="component" value="Unassembled WGS sequence"/>
</dbReference>
<dbReference type="PANTHER" id="PTHR47019:SF1">
    <property type="entry name" value="LIPID II FLIPPASE MURJ"/>
    <property type="match status" value="1"/>
</dbReference>
<feature type="transmembrane region" description="Helical" evidence="10">
    <location>
        <begin position="159"/>
        <end position="176"/>
    </location>
</feature>
<dbReference type="InterPro" id="IPR004268">
    <property type="entry name" value="MurJ"/>
</dbReference>
<evidence type="ECO:0000256" key="2">
    <source>
        <dbReference type="ARBA" id="ARBA00022475"/>
    </source>
</evidence>
<reference evidence="11" key="1">
    <citation type="journal article" date="2020" name="mSystems">
        <title>Genome- and Community-Level Interaction Insights into Carbon Utilization and Element Cycling Functions of Hydrothermarchaeota in Hydrothermal Sediment.</title>
        <authorList>
            <person name="Zhou Z."/>
            <person name="Liu Y."/>
            <person name="Xu W."/>
            <person name="Pan J."/>
            <person name="Luo Z.H."/>
            <person name="Li M."/>
        </authorList>
    </citation>
    <scope>NUCLEOTIDE SEQUENCE [LARGE SCALE GENOMIC DNA]</scope>
    <source>
        <strain evidence="11">HyVt-115</strain>
    </source>
</reference>
<comment type="similarity">
    <text evidence="9">Belongs to the MurJ/MviN family.</text>
</comment>
<evidence type="ECO:0000256" key="10">
    <source>
        <dbReference type="SAM" id="Phobius"/>
    </source>
</evidence>
<evidence type="ECO:0000256" key="6">
    <source>
        <dbReference type="ARBA" id="ARBA00022989"/>
    </source>
</evidence>
<feature type="transmembrane region" description="Helical" evidence="10">
    <location>
        <begin position="20"/>
        <end position="40"/>
    </location>
</feature>
<evidence type="ECO:0000256" key="4">
    <source>
        <dbReference type="ARBA" id="ARBA00022960"/>
    </source>
</evidence>
<evidence type="ECO:0000256" key="1">
    <source>
        <dbReference type="ARBA" id="ARBA00004651"/>
    </source>
</evidence>
<dbReference type="GO" id="GO:0034204">
    <property type="term" value="P:lipid translocation"/>
    <property type="evidence" value="ECO:0007669"/>
    <property type="project" value="TreeGrafter"/>
</dbReference>
<feature type="transmembrane region" description="Helical" evidence="10">
    <location>
        <begin position="196"/>
        <end position="218"/>
    </location>
</feature>
<dbReference type="InterPro" id="IPR051050">
    <property type="entry name" value="Lipid_II_flippase_MurJ/MviN"/>
</dbReference>
<evidence type="ECO:0000256" key="7">
    <source>
        <dbReference type="ARBA" id="ARBA00023136"/>
    </source>
</evidence>
<dbReference type="GO" id="GO:0008360">
    <property type="term" value="P:regulation of cell shape"/>
    <property type="evidence" value="ECO:0007669"/>
    <property type="project" value="UniProtKB-KW"/>
</dbReference>
<comment type="caution">
    <text evidence="11">The sequence shown here is derived from an EMBL/GenBank/DDBJ whole genome shotgun (WGS) entry which is preliminary data.</text>
</comment>
<dbReference type="CDD" id="cd13123">
    <property type="entry name" value="MATE_MurJ_like"/>
    <property type="match status" value="1"/>
</dbReference>
<keyword evidence="5" id="KW-0573">Peptidoglycan synthesis</keyword>
<sequence length="405" mass="44151">PGFFRLPEKMALTVALTRITFPYIFFMGLAILTMALLNALKHFAIPAFSPVLLNISMITALVVGYKTGNVVFALAWGVFVGGVLQLTLQIVTMFQKGWKLKPTFRILHPGVLETVVLMLPSVLGLAINQINAFVDTILASLLPPGSVSYLYYANRLVQFPLGLFGIALGTAILPTLSQHQTLEDREAFRETFTFGLSLVLFITLPALVWLLIFATPTISTLFQRAAFTWQAAQATGKALFCYALGLGAFATVKVVVPVFYAQKDTKTPVKVAIATLIVNIMLNLILMVPLKHAGLALATSLASAFNLTVLLILLERRRQGPSWKAFLKATSRNLPALALLTAGSFIYLRLAPFHPQTTTLKKALWIAGAMLQGGSLYLLGAWMAKSQELKVLWETLLGKTGVKDG</sequence>
<dbReference type="Pfam" id="PF03023">
    <property type="entry name" value="MurJ"/>
    <property type="match status" value="1"/>
</dbReference>
<feature type="transmembrane region" description="Helical" evidence="10">
    <location>
        <begin position="293"/>
        <end position="314"/>
    </location>
</feature>
<keyword evidence="7 10" id="KW-0472">Membrane</keyword>
<evidence type="ECO:0000313" key="11">
    <source>
        <dbReference type="EMBL" id="HDD52802.1"/>
    </source>
</evidence>
<comment type="function">
    <text evidence="8">Involved in peptidoglycan biosynthesis. Transports lipid-linked peptidoglycan precursors from the inner to the outer leaflet of the cytoplasmic membrane.</text>
</comment>
<dbReference type="GO" id="GO:0009252">
    <property type="term" value="P:peptidoglycan biosynthetic process"/>
    <property type="evidence" value="ECO:0007669"/>
    <property type="project" value="UniProtKB-KW"/>
</dbReference>
<gene>
    <name evidence="11" type="primary">murJ</name>
    <name evidence="11" type="ORF">ENF32_01870</name>
</gene>
<evidence type="ECO:0000256" key="9">
    <source>
        <dbReference type="ARBA" id="ARBA00061532"/>
    </source>
</evidence>
<accession>A0A7C0U5W7</accession>
<dbReference type="EMBL" id="DQWS01000072">
    <property type="protein sequence ID" value="HDD52802.1"/>
    <property type="molecule type" value="Genomic_DNA"/>
</dbReference>
<feature type="transmembrane region" description="Helical" evidence="10">
    <location>
        <begin position="334"/>
        <end position="351"/>
    </location>
</feature>
<feature type="transmembrane region" description="Helical" evidence="10">
    <location>
        <begin position="239"/>
        <end position="261"/>
    </location>
</feature>
<evidence type="ECO:0000256" key="8">
    <source>
        <dbReference type="ARBA" id="ARBA00060041"/>
    </source>
</evidence>
<keyword evidence="4" id="KW-0133">Cell shape</keyword>
<feature type="transmembrane region" description="Helical" evidence="10">
    <location>
        <begin position="363"/>
        <end position="384"/>
    </location>
</feature>
<dbReference type="GO" id="GO:0015648">
    <property type="term" value="F:lipid-linked peptidoglycan transporter activity"/>
    <property type="evidence" value="ECO:0007669"/>
    <property type="project" value="TreeGrafter"/>
</dbReference>
<dbReference type="PANTHER" id="PTHR47019">
    <property type="entry name" value="LIPID II FLIPPASE MURJ"/>
    <property type="match status" value="1"/>
</dbReference>
<dbReference type="AlphaFoldDB" id="A0A7C0U5W7"/>
<feature type="transmembrane region" description="Helical" evidence="10">
    <location>
        <begin position="47"/>
        <end position="65"/>
    </location>
</feature>
<proteinExistence type="inferred from homology"/>
<evidence type="ECO:0000256" key="3">
    <source>
        <dbReference type="ARBA" id="ARBA00022692"/>
    </source>
</evidence>
<dbReference type="NCBIfam" id="TIGR01695">
    <property type="entry name" value="murJ_mviN"/>
    <property type="match status" value="1"/>
</dbReference>
<keyword evidence="2" id="KW-1003">Cell membrane</keyword>
<feature type="transmembrane region" description="Helical" evidence="10">
    <location>
        <begin position="267"/>
        <end position="286"/>
    </location>
</feature>
<comment type="subcellular location">
    <subcellularLocation>
        <location evidence="1">Cell membrane</location>
        <topology evidence="1">Multi-pass membrane protein</topology>
    </subcellularLocation>
</comment>
<protein>
    <submittedName>
        <fullName evidence="11">Murein biosynthesis integral membrane protein MurJ</fullName>
    </submittedName>
</protein>
<evidence type="ECO:0000256" key="5">
    <source>
        <dbReference type="ARBA" id="ARBA00022984"/>
    </source>
</evidence>
<organism evidence="11">
    <name type="scientific">Thermosulfidibacter takaii</name>
    <dbReference type="NCBI Taxonomy" id="412593"/>
    <lineage>
        <taxon>Bacteria</taxon>
        <taxon>Pseudomonadati</taxon>
        <taxon>Thermosulfidibacterota</taxon>
        <taxon>Thermosulfidibacteria</taxon>
        <taxon>Thermosulfidibacterales</taxon>
        <taxon>Thermosulfidibacteraceae</taxon>
    </lineage>
</organism>
<dbReference type="GO" id="GO:0005886">
    <property type="term" value="C:plasma membrane"/>
    <property type="evidence" value="ECO:0007669"/>
    <property type="project" value="UniProtKB-SubCell"/>
</dbReference>
<keyword evidence="6 10" id="KW-1133">Transmembrane helix</keyword>
<name>A0A7C0U5W7_9BACT</name>